<evidence type="ECO:0000313" key="2">
    <source>
        <dbReference type="EMBL" id="KAK9759575.1"/>
    </source>
</evidence>
<feature type="transmembrane region" description="Helical" evidence="1">
    <location>
        <begin position="35"/>
        <end position="56"/>
    </location>
</feature>
<keyword evidence="1" id="KW-1133">Transmembrane helix</keyword>
<evidence type="ECO:0000256" key="1">
    <source>
        <dbReference type="SAM" id="Phobius"/>
    </source>
</evidence>
<sequence length="111" mass="12289">MLHVAMYILLCGAVMTVVVSLIGIIGAAKSKSGFLLTYLVMSVLAVTTSLAGMIITLKSGDIRRGIQTVVLILFQCYFSYVIFRYRKDLLKPQADVEDMNDPESEKKEPII</sequence>
<keyword evidence="3" id="KW-1185">Reference proteome</keyword>
<proteinExistence type="predicted"/>
<protein>
    <submittedName>
        <fullName evidence="2">Uncharacterized protein</fullName>
    </submittedName>
</protein>
<comment type="caution">
    <text evidence="2">The sequence shown here is derived from an EMBL/GenBank/DDBJ whole genome shotgun (WGS) entry which is preliminary data.</text>
</comment>
<evidence type="ECO:0000313" key="3">
    <source>
        <dbReference type="Proteomes" id="UP001479436"/>
    </source>
</evidence>
<dbReference type="EMBL" id="JASJQH010003571">
    <property type="protein sequence ID" value="KAK9759575.1"/>
    <property type="molecule type" value="Genomic_DNA"/>
</dbReference>
<feature type="transmembrane region" description="Helical" evidence="1">
    <location>
        <begin position="6"/>
        <end position="28"/>
    </location>
</feature>
<dbReference type="Proteomes" id="UP001479436">
    <property type="component" value="Unassembled WGS sequence"/>
</dbReference>
<name>A0ABR2WDK4_9FUNG</name>
<gene>
    <name evidence="2" type="ORF">K7432_017292</name>
</gene>
<accession>A0ABR2WDK4</accession>
<organism evidence="2 3">
    <name type="scientific">Basidiobolus ranarum</name>
    <dbReference type="NCBI Taxonomy" id="34480"/>
    <lineage>
        <taxon>Eukaryota</taxon>
        <taxon>Fungi</taxon>
        <taxon>Fungi incertae sedis</taxon>
        <taxon>Zoopagomycota</taxon>
        <taxon>Entomophthoromycotina</taxon>
        <taxon>Basidiobolomycetes</taxon>
        <taxon>Basidiobolales</taxon>
        <taxon>Basidiobolaceae</taxon>
        <taxon>Basidiobolus</taxon>
    </lineage>
</organism>
<keyword evidence="1" id="KW-0812">Transmembrane</keyword>
<reference evidence="2 3" key="1">
    <citation type="submission" date="2023-04" db="EMBL/GenBank/DDBJ databases">
        <title>Genome of Basidiobolus ranarum AG-B5.</title>
        <authorList>
            <person name="Stajich J.E."/>
            <person name="Carter-House D."/>
            <person name="Gryganskyi A."/>
        </authorList>
    </citation>
    <scope>NUCLEOTIDE SEQUENCE [LARGE SCALE GENOMIC DNA]</scope>
    <source>
        <strain evidence="2 3">AG-B5</strain>
    </source>
</reference>
<keyword evidence="1" id="KW-0472">Membrane</keyword>
<feature type="transmembrane region" description="Helical" evidence="1">
    <location>
        <begin position="62"/>
        <end position="83"/>
    </location>
</feature>